<dbReference type="InterPro" id="IPR014729">
    <property type="entry name" value="Rossmann-like_a/b/a_fold"/>
</dbReference>
<dbReference type="InterPro" id="IPR006016">
    <property type="entry name" value="UspA"/>
</dbReference>
<sequence length="162" mass="17600">MSSARNIVVAIDSSVFSQKALTWALENVLQPTRGDKLFLVTVSMVKESQLAMMGDAMMVNPELATEQVEFLHNNAQDAGKKIIHDANKIIDAHAEQLKGPSGEKAEISREMIVLDGGDPRDAILDICKEHKADLLVLGSRGLGAMKRAFLGSVSDYCVHHST</sequence>
<dbReference type="EMBL" id="KQ965744">
    <property type="protein sequence ID" value="KXS18014.1"/>
    <property type="molecule type" value="Genomic_DNA"/>
</dbReference>
<dbReference type="Proteomes" id="UP000070544">
    <property type="component" value="Unassembled WGS sequence"/>
</dbReference>
<dbReference type="GO" id="GO:0016787">
    <property type="term" value="F:hydrolase activity"/>
    <property type="evidence" value="ECO:0007669"/>
    <property type="project" value="UniProtKB-KW"/>
</dbReference>
<keyword evidence="2" id="KW-0378">Hydrolase</keyword>
<protein>
    <submittedName>
        <fullName evidence="2">Adenine nucleotide alpha hydrolases-like protein</fullName>
    </submittedName>
</protein>
<dbReference type="Pfam" id="PF00582">
    <property type="entry name" value="Usp"/>
    <property type="match status" value="1"/>
</dbReference>
<dbReference type="InterPro" id="IPR006015">
    <property type="entry name" value="Universal_stress_UspA"/>
</dbReference>
<dbReference type="PANTHER" id="PTHR31964">
    <property type="entry name" value="ADENINE NUCLEOTIDE ALPHA HYDROLASES-LIKE SUPERFAMILY PROTEIN"/>
    <property type="match status" value="1"/>
</dbReference>
<accession>A0A139AN33</accession>
<evidence type="ECO:0000259" key="1">
    <source>
        <dbReference type="Pfam" id="PF00582"/>
    </source>
</evidence>
<evidence type="ECO:0000313" key="3">
    <source>
        <dbReference type="Proteomes" id="UP000070544"/>
    </source>
</evidence>
<proteinExistence type="predicted"/>
<feature type="non-terminal residue" evidence="2">
    <location>
        <position position="162"/>
    </location>
</feature>
<dbReference type="CDD" id="cd23659">
    <property type="entry name" value="USP_At3g01520-like"/>
    <property type="match status" value="1"/>
</dbReference>
<reference evidence="2 3" key="1">
    <citation type="journal article" date="2015" name="Genome Biol. Evol.">
        <title>Phylogenomic analyses indicate that early fungi evolved digesting cell walls of algal ancestors of land plants.</title>
        <authorList>
            <person name="Chang Y."/>
            <person name="Wang S."/>
            <person name="Sekimoto S."/>
            <person name="Aerts A.L."/>
            <person name="Choi C."/>
            <person name="Clum A."/>
            <person name="LaButti K.M."/>
            <person name="Lindquist E.A."/>
            <person name="Yee Ngan C."/>
            <person name="Ohm R.A."/>
            <person name="Salamov A.A."/>
            <person name="Grigoriev I.V."/>
            <person name="Spatafora J.W."/>
            <person name="Berbee M.L."/>
        </authorList>
    </citation>
    <scope>NUCLEOTIDE SEQUENCE [LARGE SCALE GENOMIC DNA]</scope>
    <source>
        <strain evidence="2 3">JEL478</strain>
    </source>
</reference>
<dbReference type="PANTHER" id="PTHR31964:SF113">
    <property type="entry name" value="USPA DOMAIN-CONTAINING PROTEIN"/>
    <property type="match status" value="1"/>
</dbReference>
<feature type="domain" description="UspA" evidence="1">
    <location>
        <begin position="5"/>
        <end position="162"/>
    </location>
</feature>
<evidence type="ECO:0000313" key="2">
    <source>
        <dbReference type="EMBL" id="KXS18014.1"/>
    </source>
</evidence>
<dbReference type="Gene3D" id="3.40.50.620">
    <property type="entry name" value="HUPs"/>
    <property type="match status" value="1"/>
</dbReference>
<dbReference type="OMA" id="ICEMVKV"/>
<dbReference type="PRINTS" id="PR01438">
    <property type="entry name" value="UNVRSLSTRESS"/>
</dbReference>
<organism evidence="2 3">
    <name type="scientific">Gonapodya prolifera (strain JEL478)</name>
    <name type="common">Monoblepharis prolifera</name>
    <dbReference type="NCBI Taxonomy" id="1344416"/>
    <lineage>
        <taxon>Eukaryota</taxon>
        <taxon>Fungi</taxon>
        <taxon>Fungi incertae sedis</taxon>
        <taxon>Chytridiomycota</taxon>
        <taxon>Chytridiomycota incertae sedis</taxon>
        <taxon>Monoblepharidomycetes</taxon>
        <taxon>Monoblepharidales</taxon>
        <taxon>Gonapodyaceae</taxon>
        <taxon>Gonapodya</taxon>
    </lineage>
</organism>
<dbReference type="OrthoDB" id="843225at2759"/>
<gene>
    <name evidence="2" type="ORF">M427DRAFT_54227</name>
</gene>
<dbReference type="SUPFAM" id="SSF52402">
    <property type="entry name" value="Adenine nucleotide alpha hydrolases-like"/>
    <property type="match status" value="1"/>
</dbReference>
<name>A0A139AN33_GONPJ</name>
<keyword evidence="3" id="KW-1185">Reference proteome</keyword>
<dbReference type="AlphaFoldDB" id="A0A139AN33"/>
<dbReference type="STRING" id="1344416.A0A139AN33"/>